<dbReference type="InterPro" id="IPR053916">
    <property type="entry name" value="DUF6978"/>
</dbReference>
<reference evidence="1 2" key="1">
    <citation type="journal article" date="2021" name="ISME Commun">
        <title>Automated analysis of genomic sequences facilitates high-throughput and comprehensive description of bacteria.</title>
        <authorList>
            <person name="Hitch T.C.A."/>
        </authorList>
    </citation>
    <scope>NUCLEOTIDE SEQUENCE [LARGE SCALE GENOMIC DNA]</scope>
    <source>
        <strain evidence="1 2">Sanger_02</strain>
    </source>
</reference>
<organism evidence="1 2">
    <name type="scientific">Dorea ammoniilytica</name>
    <dbReference type="NCBI Taxonomy" id="2981788"/>
    <lineage>
        <taxon>Bacteria</taxon>
        <taxon>Bacillati</taxon>
        <taxon>Bacillota</taxon>
        <taxon>Clostridia</taxon>
        <taxon>Lachnospirales</taxon>
        <taxon>Lachnospiraceae</taxon>
        <taxon>Dorea</taxon>
    </lineage>
</organism>
<evidence type="ECO:0008006" key="3">
    <source>
        <dbReference type="Google" id="ProtNLM"/>
    </source>
</evidence>
<dbReference type="RefSeq" id="WP_262582046.1">
    <property type="nucleotide sequence ID" value="NZ_JAOQJV010000016.1"/>
</dbReference>
<dbReference type="Pfam" id="PF22398">
    <property type="entry name" value="DUF6978"/>
    <property type="match status" value="1"/>
</dbReference>
<comment type="caution">
    <text evidence="1">The sequence shown here is derived from an EMBL/GenBank/DDBJ whole genome shotgun (WGS) entry which is preliminary data.</text>
</comment>
<protein>
    <recommendedName>
        <fullName evidence="3">Lj965 prophage protein</fullName>
    </recommendedName>
</protein>
<sequence length="149" mass="17266">MSENKRLTQEEAEHLLSMLKKSLADEIAFPEKGASIEFDVVGSEKKDLFATRIYRGRINSTKYEIGARIKKDGIMLLELHVNPNKTHVNPDGEKLTGSHWHIYTEEYGRKQAFPAEDIQSDHFVENTLLFMERFNIIEKPSINYQLELL</sequence>
<evidence type="ECO:0000313" key="2">
    <source>
        <dbReference type="Proteomes" id="UP001207605"/>
    </source>
</evidence>
<name>A0ABT2S7X6_9FIRM</name>
<dbReference type="Proteomes" id="UP001207605">
    <property type="component" value="Unassembled WGS sequence"/>
</dbReference>
<proteinExistence type="predicted"/>
<evidence type="ECO:0000313" key="1">
    <source>
        <dbReference type="EMBL" id="MCU6700697.1"/>
    </source>
</evidence>
<dbReference type="EMBL" id="JAOQJV010000016">
    <property type="protein sequence ID" value="MCU6700697.1"/>
    <property type="molecule type" value="Genomic_DNA"/>
</dbReference>
<accession>A0ABT2S7X6</accession>
<keyword evidence="2" id="KW-1185">Reference proteome</keyword>
<gene>
    <name evidence="1" type="ORF">OCV65_10700</name>
</gene>